<protein>
    <submittedName>
        <fullName evidence="4">Putative interferon-induced very large GTPase 1-like</fullName>
    </submittedName>
</protein>
<comment type="caution">
    <text evidence="4">The sequence shown here is derived from an EMBL/GenBank/DDBJ whole genome shotgun (WGS) entry which is preliminary data.</text>
</comment>
<evidence type="ECO:0000259" key="3">
    <source>
        <dbReference type="PROSITE" id="PS51717"/>
    </source>
</evidence>
<dbReference type="InterPro" id="IPR027417">
    <property type="entry name" value="P-loop_NTPase"/>
</dbReference>
<dbReference type="GO" id="GO:0003924">
    <property type="term" value="F:GTPase activity"/>
    <property type="evidence" value="ECO:0007669"/>
    <property type="project" value="InterPro"/>
</dbReference>
<dbReference type="Gene3D" id="3.40.50.300">
    <property type="entry name" value="P-loop containing nucleotide triphosphate hydrolases"/>
    <property type="match status" value="1"/>
</dbReference>
<feature type="region of interest" description="Disordered" evidence="2">
    <location>
        <begin position="18"/>
        <end position="40"/>
    </location>
</feature>
<dbReference type="PROSITE" id="PS51717">
    <property type="entry name" value="G_VLIG"/>
    <property type="match status" value="1"/>
</dbReference>
<dbReference type="SUPFAM" id="SSF52540">
    <property type="entry name" value="P-loop containing nucleoside triphosphate hydrolases"/>
    <property type="match status" value="1"/>
</dbReference>
<dbReference type="InterPro" id="IPR052986">
    <property type="entry name" value="VLIG_GTPase"/>
</dbReference>
<accession>A0A2G8JQA2</accession>
<dbReference type="EMBL" id="MRZV01001424">
    <property type="protein sequence ID" value="PIK37961.1"/>
    <property type="molecule type" value="Genomic_DNA"/>
</dbReference>
<gene>
    <name evidence="4" type="ORF">BSL78_25199</name>
</gene>
<dbReference type="OrthoDB" id="1597724at2759"/>
<dbReference type="InterPro" id="IPR057365">
    <property type="entry name" value="URGCP"/>
</dbReference>
<feature type="compositionally biased region" description="Basic and acidic residues" evidence="2">
    <location>
        <begin position="18"/>
        <end position="27"/>
    </location>
</feature>
<evidence type="ECO:0000256" key="2">
    <source>
        <dbReference type="SAM" id="MobiDB-lite"/>
    </source>
</evidence>
<dbReference type="PANTHER" id="PTHR14819:SF25">
    <property type="entry name" value="CHROMOSOME UNDETERMINED SCAFFOLD_52, WHOLE GENOME SHOTGUN SEQUENCE"/>
    <property type="match status" value="1"/>
</dbReference>
<evidence type="ECO:0000313" key="4">
    <source>
        <dbReference type="EMBL" id="PIK37961.1"/>
    </source>
</evidence>
<dbReference type="GO" id="GO:0005525">
    <property type="term" value="F:GTP binding"/>
    <property type="evidence" value="ECO:0007669"/>
    <property type="project" value="InterPro"/>
</dbReference>
<comment type="similarity">
    <text evidence="1">Belongs to the TRAFAC class dynamin-like GTPase superfamily. Very large inducible GTPase (VLIG) family.</text>
</comment>
<reference evidence="4 5" key="1">
    <citation type="journal article" date="2017" name="PLoS Biol.">
        <title>The sea cucumber genome provides insights into morphological evolution and visceral regeneration.</title>
        <authorList>
            <person name="Zhang X."/>
            <person name="Sun L."/>
            <person name="Yuan J."/>
            <person name="Sun Y."/>
            <person name="Gao Y."/>
            <person name="Zhang L."/>
            <person name="Li S."/>
            <person name="Dai H."/>
            <person name="Hamel J.F."/>
            <person name="Liu C."/>
            <person name="Yu Y."/>
            <person name="Liu S."/>
            <person name="Lin W."/>
            <person name="Guo K."/>
            <person name="Jin S."/>
            <person name="Xu P."/>
            <person name="Storey K.B."/>
            <person name="Huan P."/>
            <person name="Zhang T."/>
            <person name="Zhou Y."/>
            <person name="Zhang J."/>
            <person name="Lin C."/>
            <person name="Li X."/>
            <person name="Xing L."/>
            <person name="Huo D."/>
            <person name="Sun M."/>
            <person name="Wang L."/>
            <person name="Mercier A."/>
            <person name="Li F."/>
            <person name="Yang H."/>
            <person name="Xiang J."/>
        </authorList>
    </citation>
    <scope>NUCLEOTIDE SEQUENCE [LARGE SCALE GENOMIC DNA]</scope>
    <source>
        <strain evidence="4">Shaxun</strain>
        <tissue evidence="4">Muscle</tissue>
    </source>
</reference>
<feature type="region of interest" description="Disordered" evidence="2">
    <location>
        <begin position="1477"/>
        <end position="1537"/>
    </location>
</feature>
<proteinExistence type="inferred from homology"/>
<sequence>MKVRNRDAANIVCNFAYGKDDSDHDFPSEPESSNDEEEDDLPKTFDDLLECVGLVGKHYNKLTLQEFLIVRDCSTNTSLMHTFWQKITSLDHRIVLSQNLLPENISMRDFIFSLLHCSDDFLRQDILEKLSACQLAVPFLLQGVREKKPEILRWACRRIVKKWQGQDDPFSLEKSIITHPTFTVAILRIGDVYISKSQILNRMLSLCQGYDLHHFFLNSESDKVKPKYSLGTVESIWFLPRKGTEKETIKNVTTFLNLRGDCRAFPIQTEFCCKTADLTIIFVSEVNKVDSEEYVRNIKSASTKSLFIEVTGKETNIPDMRPLLNSQSILVGETQINCLEQKLCKFVSRCYKRGKAYGTLENVTKISDSDIDFDDEKNENQNARKLINDIFQSIPFKSCLEFKKKCFPLQESWQQWVQLDRTRFDSDNIREDWSFEKHREKTNTGKKNKRETQLQNHFSQTMKIFYNGIKDTENNFARSQYIFCFLHDKIQEVVSEDTTKTMRLISTAENKDSEEVNRSDLQEAVTSCENIDACHSTNQNIDDNTNVVVLKKFRCENLGSEHFLREMGQLYEAYMDSYDKHALSKETADIPLFPSIAMSLALQMHPFELMDGDTGFVPITWITAVLDKMTEHLHDPRVLVISVVGVQSSGKSTLLNNMFGLRFPVRAGRCTRGLFARFLKIEENLAKELGFKYFIIVDTEGIKSIDHDDHRFDNELVTFALNIANVTIFNISGENIGPDVAGILQIAAHALMRMKEVDLECRCKIIQKRVSDLTAADRNKANTDKIKETLDEATKFAAEEEGLEGRYKEFSDVVDLKFDEDLQYVPSLWTGGMAPPNHMYGEKVIKIKRGLLRDVRNKIITPDLTLSTFTDRVRDVWSAVKEENFVFNFKDSVRAVDFNQFCLYYNERIVQMRQAIMDKSNSCLRDVKSAVEKGSSVELLITPLEDEVERQSGRLRDLVENYVLDHPRKSMISRHKRGFLEDVHIAVKDARKQAQHRITEEYEIKKLEHNMPNLGPKWLVRMITDVKEVASKRAVTEELPHANTFDEYLPYTPNLYIYDVYRHELDELWKKWTKEIKQESGITQIKISPSDIKTLCDKLLLRMTRDMAIGSDIHNLLSKEGGIEKHIELLDCSEYINDKQVKAWIKNRATTLKEEKGASEGEIETPENEIIQYEKRTAINTMVQSIESSIDELKGQKRKHFDRNVFQLLVKNTKKSFEKDRSKLTKRLRLPWDVLEYESRDVIEHEFGGDLFYEPMCDIMAWSDDYYRNDSYADWIGRLLETFDIDSSVRRTNEIYDNPHPLEVSRHLKELINQWDPRAEDDCPELDHSSLKIAAGLSNVCKETCPMCGMFCDNIMKSHTIHSSHLHRPRGMAEETYPGTNRLVLEDCPSSILLPDAMCRTRGKVFHCKDYKQYYPDWDILPSTNEPGKLFWQWMFVESALRGYHILSLDEFPTSWHNITKENALKSLIDDKQLKTEMRTNQNQHTKDDNDEQKLIADEKDDSDSEESTKADSASCNSPSEDEPESSSDGESEVVQS</sequence>
<feature type="domain" description="VLIG-type G" evidence="3">
    <location>
        <begin position="635"/>
        <end position="874"/>
    </location>
</feature>
<evidence type="ECO:0000313" key="5">
    <source>
        <dbReference type="Proteomes" id="UP000230750"/>
    </source>
</evidence>
<dbReference type="Pfam" id="PF25683">
    <property type="entry name" value="URGCP_GTPase"/>
    <property type="match status" value="1"/>
</dbReference>
<dbReference type="Proteomes" id="UP000230750">
    <property type="component" value="Unassembled WGS sequence"/>
</dbReference>
<dbReference type="PANTHER" id="PTHR14819">
    <property type="entry name" value="GTP-BINDING"/>
    <property type="match status" value="1"/>
</dbReference>
<feature type="compositionally biased region" description="Acidic residues" evidence="2">
    <location>
        <begin position="1520"/>
        <end position="1537"/>
    </location>
</feature>
<dbReference type="STRING" id="307972.A0A2G8JQA2"/>
<dbReference type="Pfam" id="PF25496">
    <property type="entry name" value="URGCP"/>
    <property type="match status" value="1"/>
</dbReference>
<dbReference type="InterPro" id="IPR030383">
    <property type="entry name" value="G_VLIG_dom"/>
</dbReference>
<feature type="compositionally biased region" description="Basic and acidic residues" evidence="2">
    <location>
        <begin position="1485"/>
        <end position="1498"/>
    </location>
</feature>
<keyword evidence="5" id="KW-1185">Reference proteome</keyword>
<organism evidence="4 5">
    <name type="scientific">Stichopus japonicus</name>
    <name type="common">Sea cucumber</name>
    <dbReference type="NCBI Taxonomy" id="307972"/>
    <lineage>
        <taxon>Eukaryota</taxon>
        <taxon>Metazoa</taxon>
        <taxon>Echinodermata</taxon>
        <taxon>Eleutherozoa</taxon>
        <taxon>Echinozoa</taxon>
        <taxon>Holothuroidea</taxon>
        <taxon>Aspidochirotacea</taxon>
        <taxon>Aspidochirotida</taxon>
        <taxon>Stichopodidae</taxon>
        <taxon>Apostichopus</taxon>
    </lineage>
</organism>
<evidence type="ECO:0000256" key="1">
    <source>
        <dbReference type="ARBA" id="ARBA00006828"/>
    </source>
</evidence>
<name>A0A2G8JQA2_STIJA</name>